<sequence>MSSVMKCGASQMAQWIANGAVLLLPVSLLVQSPVCFAAPALACPASIPQRSIQVVDHPQGWSAFVGAPLYLHSAAPMSGPPEELGELADFKQKRLKDGWIDAYPLDGKFPRGKWLACRYGESGQITLSRQLDDNVQHCTFAYRKGTYAGQNNIAISCK</sequence>
<proteinExistence type="predicted"/>
<dbReference type="EMBL" id="WWCU01000011">
    <property type="protein sequence ID" value="MYN08123.1"/>
    <property type="molecule type" value="Genomic_DNA"/>
</dbReference>
<dbReference type="AlphaFoldDB" id="A0A7X4HC36"/>
<dbReference type="InterPro" id="IPR049973">
    <property type="entry name" value="STY0301-like"/>
</dbReference>
<evidence type="ECO:0000313" key="1">
    <source>
        <dbReference type="EMBL" id="MYN08123.1"/>
    </source>
</evidence>
<gene>
    <name evidence="1" type="ORF">GTP77_12350</name>
</gene>
<evidence type="ECO:0000313" key="2">
    <source>
        <dbReference type="Proteomes" id="UP000450676"/>
    </source>
</evidence>
<organism evidence="1 2">
    <name type="scientific">Pseudoduganella aquatica</name>
    <dbReference type="NCBI Taxonomy" id="2660641"/>
    <lineage>
        <taxon>Bacteria</taxon>
        <taxon>Pseudomonadati</taxon>
        <taxon>Pseudomonadota</taxon>
        <taxon>Betaproteobacteria</taxon>
        <taxon>Burkholderiales</taxon>
        <taxon>Oxalobacteraceae</taxon>
        <taxon>Telluria group</taxon>
        <taxon>Pseudoduganella</taxon>
    </lineage>
</organism>
<protein>
    <submittedName>
        <fullName evidence="1">Uncharacterized protein</fullName>
    </submittedName>
</protein>
<dbReference type="RefSeq" id="WP_161072458.1">
    <property type="nucleotide sequence ID" value="NZ_WWCU01000011.1"/>
</dbReference>
<name>A0A7X4HC36_9BURK</name>
<reference evidence="1 2" key="1">
    <citation type="submission" date="2019-12" db="EMBL/GenBank/DDBJ databases">
        <title>Novel species isolated from a subtropical stream in China.</title>
        <authorList>
            <person name="Lu H."/>
        </authorList>
    </citation>
    <scope>NUCLEOTIDE SEQUENCE [LARGE SCALE GENOMIC DNA]</scope>
    <source>
        <strain evidence="1 2">FT127W</strain>
    </source>
</reference>
<keyword evidence="2" id="KW-1185">Reference proteome</keyword>
<dbReference type="Proteomes" id="UP000450676">
    <property type="component" value="Unassembled WGS sequence"/>
</dbReference>
<dbReference type="NCBIfam" id="NF042415">
    <property type="entry name" value="STY0301_fam"/>
    <property type="match status" value="1"/>
</dbReference>
<comment type="caution">
    <text evidence="1">The sequence shown here is derived from an EMBL/GenBank/DDBJ whole genome shotgun (WGS) entry which is preliminary data.</text>
</comment>
<accession>A0A7X4HC36</accession>